<dbReference type="EMBL" id="JBICCN010000357">
    <property type="protein sequence ID" value="KAL3074164.1"/>
    <property type="molecule type" value="Genomic_DNA"/>
</dbReference>
<keyword evidence="3" id="KW-1185">Reference proteome</keyword>
<feature type="compositionally biased region" description="Basic and acidic residues" evidence="1">
    <location>
        <begin position="61"/>
        <end position="75"/>
    </location>
</feature>
<gene>
    <name evidence="2" type="ORF">niasHS_014994</name>
</gene>
<organism evidence="2 3">
    <name type="scientific">Heterodera schachtii</name>
    <name type="common">Sugarbeet cyst nematode worm</name>
    <name type="synonym">Tylenchus schachtii</name>
    <dbReference type="NCBI Taxonomy" id="97005"/>
    <lineage>
        <taxon>Eukaryota</taxon>
        <taxon>Metazoa</taxon>
        <taxon>Ecdysozoa</taxon>
        <taxon>Nematoda</taxon>
        <taxon>Chromadorea</taxon>
        <taxon>Rhabditida</taxon>
        <taxon>Tylenchina</taxon>
        <taxon>Tylenchomorpha</taxon>
        <taxon>Tylenchoidea</taxon>
        <taxon>Heteroderidae</taxon>
        <taxon>Heteroderinae</taxon>
        <taxon>Heterodera</taxon>
    </lineage>
</organism>
<evidence type="ECO:0000313" key="2">
    <source>
        <dbReference type="EMBL" id="KAL3074164.1"/>
    </source>
</evidence>
<dbReference type="AlphaFoldDB" id="A0ABD2I0W0"/>
<feature type="region of interest" description="Disordered" evidence="1">
    <location>
        <begin position="56"/>
        <end position="104"/>
    </location>
</feature>
<protein>
    <submittedName>
        <fullName evidence="2">Uncharacterized protein</fullName>
    </submittedName>
</protein>
<name>A0ABD2I0W0_HETSC</name>
<dbReference type="Proteomes" id="UP001620645">
    <property type="component" value="Unassembled WGS sequence"/>
</dbReference>
<reference evidence="2 3" key="1">
    <citation type="submission" date="2024-10" db="EMBL/GenBank/DDBJ databases">
        <authorList>
            <person name="Kim D."/>
        </authorList>
    </citation>
    <scope>NUCLEOTIDE SEQUENCE [LARGE SCALE GENOMIC DNA]</scope>
    <source>
        <strain evidence="2">Taebaek</strain>
    </source>
</reference>
<accession>A0ABD2I0W0</accession>
<comment type="caution">
    <text evidence="2">The sequence shown here is derived from an EMBL/GenBank/DDBJ whole genome shotgun (WGS) entry which is preliminary data.</text>
</comment>
<evidence type="ECO:0000256" key="1">
    <source>
        <dbReference type="SAM" id="MobiDB-lite"/>
    </source>
</evidence>
<proteinExistence type="predicted"/>
<sequence length="144" mass="16860">MARHDFGNCRCHWQNDFPISRIWISFLFVALTSSLLKRREFCTTIGKYLRIFPSAPKRDKKQSERENNHRKEEAPHFVNGWGRTALQDKMPKTNKRSWNGIVGNWEKGADGSTSTFANLSSTENTEERKCQCRSIRSTRTFKQM</sequence>
<evidence type="ECO:0000313" key="3">
    <source>
        <dbReference type="Proteomes" id="UP001620645"/>
    </source>
</evidence>